<evidence type="ECO:0000313" key="1">
    <source>
        <dbReference type="EMBL" id="CAG7726633.1"/>
    </source>
</evidence>
<name>A0A8J2NUF3_9HEXA</name>
<comment type="caution">
    <text evidence="1">The sequence shown here is derived from an EMBL/GenBank/DDBJ whole genome shotgun (WGS) entry which is preliminary data.</text>
</comment>
<keyword evidence="2" id="KW-1185">Reference proteome</keyword>
<accession>A0A8J2NUF3</accession>
<sequence length="228" mass="26391">MFSLIEFAEPCSNWEELKKIGSYETELIVQQKSKESLDYSDVNTDYYKKLKRGQQNNLLRQRVGLYPLGILKYRREAHSARIIRKAWNRCARSNAHQKELNVVVQAPQDLPRQSPDHRHGMDVFCLTAIKTKLNQVEVSRNKTEKNSCTRALIQLKNTYIVGVITTIWFYYLGTVKNYFEGKKSNDASIETTVKDTLKQASNRIYLKVLPKNAVLLKIGGGNKRFNIF</sequence>
<reference evidence="1" key="1">
    <citation type="submission" date="2021-06" db="EMBL/GenBank/DDBJ databases">
        <authorList>
            <person name="Hodson N. C."/>
            <person name="Mongue J. A."/>
            <person name="Jaron S. K."/>
        </authorList>
    </citation>
    <scope>NUCLEOTIDE SEQUENCE</scope>
</reference>
<evidence type="ECO:0000313" key="2">
    <source>
        <dbReference type="Proteomes" id="UP000708208"/>
    </source>
</evidence>
<dbReference type="EMBL" id="CAJVCH010138167">
    <property type="protein sequence ID" value="CAG7726633.1"/>
    <property type="molecule type" value="Genomic_DNA"/>
</dbReference>
<protein>
    <submittedName>
        <fullName evidence="1">Uncharacterized protein</fullName>
    </submittedName>
</protein>
<gene>
    <name evidence="1" type="ORF">AFUS01_LOCUS15537</name>
</gene>
<dbReference type="Proteomes" id="UP000708208">
    <property type="component" value="Unassembled WGS sequence"/>
</dbReference>
<proteinExistence type="predicted"/>
<dbReference type="AlphaFoldDB" id="A0A8J2NUF3"/>
<organism evidence="1 2">
    <name type="scientific">Allacma fusca</name>
    <dbReference type="NCBI Taxonomy" id="39272"/>
    <lineage>
        <taxon>Eukaryota</taxon>
        <taxon>Metazoa</taxon>
        <taxon>Ecdysozoa</taxon>
        <taxon>Arthropoda</taxon>
        <taxon>Hexapoda</taxon>
        <taxon>Collembola</taxon>
        <taxon>Symphypleona</taxon>
        <taxon>Sminthuridae</taxon>
        <taxon>Allacma</taxon>
    </lineage>
</organism>